<keyword evidence="4" id="KW-0677">Repeat</keyword>
<evidence type="ECO:0000256" key="4">
    <source>
        <dbReference type="ARBA" id="ARBA00022737"/>
    </source>
</evidence>
<evidence type="ECO:0000256" key="3">
    <source>
        <dbReference type="ARBA" id="ARBA00022729"/>
    </source>
</evidence>
<dbReference type="Pfam" id="PF00041">
    <property type="entry name" value="fn3"/>
    <property type="match status" value="2"/>
</dbReference>
<feature type="domain" description="Fibronectin type-III" evidence="11">
    <location>
        <begin position="650"/>
        <end position="743"/>
    </location>
</feature>
<evidence type="ECO:0000256" key="9">
    <source>
        <dbReference type="SAM" id="Phobius"/>
    </source>
</evidence>
<dbReference type="FunFam" id="2.60.40.10:FF:000032">
    <property type="entry name" value="palladin isoform X1"/>
    <property type="match status" value="1"/>
</dbReference>
<evidence type="ECO:0000256" key="6">
    <source>
        <dbReference type="ARBA" id="ARBA00023136"/>
    </source>
</evidence>
<dbReference type="FunFam" id="2.60.40.10:FF:000189">
    <property type="entry name" value="Neogenin isoform 3"/>
    <property type="match status" value="1"/>
</dbReference>
<protein>
    <submittedName>
        <fullName evidence="12">CSON008981 protein</fullName>
    </submittedName>
</protein>
<dbReference type="GO" id="GO:0030154">
    <property type="term" value="P:cell differentiation"/>
    <property type="evidence" value="ECO:0007669"/>
    <property type="project" value="UniProtKB-ARBA"/>
</dbReference>
<dbReference type="FunFam" id="2.60.40.10:FF:000948">
    <property type="entry name" value="Roundabout 1"/>
    <property type="match status" value="1"/>
</dbReference>
<dbReference type="GO" id="GO:0007156">
    <property type="term" value="P:homophilic cell adhesion via plasma membrane adhesion molecules"/>
    <property type="evidence" value="ECO:0007669"/>
    <property type="project" value="TreeGrafter"/>
</dbReference>
<dbReference type="SMART" id="SM00409">
    <property type="entry name" value="IG"/>
    <property type="match status" value="5"/>
</dbReference>
<feature type="domain" description="Fibronectin type-III" evidence="11">
    <location>
        <begin position="748"/>
        <end position="846"/>
    </location>
</feature>
<evidence type="ECO:0000256" key="5">
    <source>
        <dbReference type="ARBA" id="ARBA00022989"/>
    </source>
</evidence>
<dbReference type="InterPro" id="IPR013783">
    <property type="entry name" value="Ig-like_fold"/>
</dbReference>
<feature type="domain" description="Fibronectin type-III" evidence="11">
    <location>
        <begin position="534"/>
        <end position="629"/>
    </location>
</feature>
<evidence type="ECO:0000259" key="11">
    <source>
        <dbReference type="PROSITE" id="PS50853"/>
    </source>
</evidence>
<keyword evidence="8" id="KW-0393">Immunoglobulin domain</keyword>
<name>A0A336LZK2_CULSO</name>
<dbReference type="InterPro" id="IPR036179">
    <property type="entry name" value="Ig-like_dom_sf"/>
</dbReference>
<dbReference type="SMART" id="SM00408">
    <property type="entry name" value="IGc2"/>
    <property type="match status" value="4"/>
</dbReference>
<feature type="transmembrane region" description="Helical" evidence="9">
    <location>
        <begin position="872"/>
        <end position="894"/>
    </location>
</feature>
<evidence type="ECO:0000259" key="10">
    <source>
        <dbReference type="PROSITE" id="PS50835"/>
    </source>
</evidence>
<dbReference type="SUPFAM" id="SSF49265">
    <property type="entry name" value="Fibronectin type III"/>
    <property type="match status" value="2"/>
</dbReference>
<dbReference type="InterPro" id="IPR036116">
    <property type="entry name" value="FN3_sf"/>
</dbReference>
<dbReference type="FunFam" id="2.60.40.10:FF:001603">
    <property type="entry name" value="Roundabout 2"/>
    <property type="match status" value="1"/>
</dbReference>
<gene>
    <name evidence="12" type="primary">CSON008981</name>
</gene>
<feature type="domain" description="Ig-like" evidence="10">
    <location>
        <begin position="320"/>
        <end position="417"/>
    </location>
</feature>
<keyword evidence="6 9" id="KW-0472">Membrane</keyword>
<evidence type="ECO:0000256" key="2">
    <source>
        <dbReference type="ARBA" id="ARBA00022692"/>
    </source>
</evidence>
<feature type="domain" description="Ig-like" evidence="10">
    <location>
        <begin position="114"/>
        <end position="200"/>
    </location>
</feature>
<dbReference type="InterPro" id="IPR003599">
    <property type="entry name" value="Ig_sub"/>
</dbReference>
<dbReference type="CDD" id="cd00063">
    <property type="entry name" value="FN3"/>
    <property type="match status" value="3"/>
</dbReference>
<dbReference type="FunFam" id="2.60.40.10:FF:001167">
    <property type="entry name" value="Roundabout 2, isoform B"/>
    <property type="match status" value="1"/>
</dbReference>
<evidence type="ECO:0000256" key="1">
    <source>
        <dbReference type="ARBA" id="ARBA00004167"/>
    </source>
</evidence>
<dbReference type="Gene3D" id="2.60.40.10">
    <property type="entry name" value="Immunoglobulins"/>
    <property type="match status" value="8"/>
</dbReference>
<keyword evidence="3" id="KW-0732">Signal</keyword>
<dbReference type="AlphaFoldDB" id="A0A336LZK2"/>
<dbReference type="PROSITE" id="PS50835">
    <property type="entry name" value="IG_LIKE"/>
    <property type="match status" value="5"/>
</dbReference>
<keyword evidence="2 9" id="KW-0812">Transmembrane</keyword>
<organism evidence="12">
    <name type="scientific">Culicoides sonorensis</name>
    <name type="common">Biting midge</name>
    <dbReference type="NCBI Taxonomy" id="179676"/>
    <lineage>
        <taxon>Eukaryota</taxon>
        <taxon>Metazoa</taxon>
        <taxon>Ecdysozoa</taxon>
        <taxon>Arthropoda</taxon>
        <taxon>Hexapoda</taxon>
        <taxon>Insecta</taxon>
        <taxon>Pterygota</taxon>
        <taxon>Neoptera</taxon>
        <taxon>Endopterygota</taxon>
        <taxon>Diptera</taxon>
        <taxon>Nematocera</taxon>
        <taxon>Chironomoidea</taxon>
        <taxon>Ceratopogonidae</taxon>
        <taxon>Ceratopogoninae</taxon>
        <taxon>Culicoides</taxon>
        <taxon>Monoculicoides</taxon>
    </lineage>
</organism>
<feature type="domain" description="Ig-like" evidence="10">
    <location>
        <begin position="424"/>
        <end position="499"/>
    </location>
</feature>
<dbReference type="InterPro" id="IPR013098">
    <property type="entry name" value="Ig_I-set"/>
</dbReference>
<dbReference type="PANTHER" id="PTHR45080">
    <property type="entry name" value="CONTACTIN 5"/>
    <property type="match status" value="1"/>
</dbReference>
<evidence type="ECO:0000256" key="8">
    <source>
        <dbReference type="ARBA" id="ARBA00023319"/>
    </source>
</evidence>
<dbReference type="Pfam" id="PF07679">
    <property type="entry name" value="I-set"/>
    <property type="match status" value="3"/>
</dbReference>
<dbReference type="FunFam" id="2.60.40.10:FF:000008">
    <property type="entry name" value="roundabout homolog 2 isoform X2"/>
    <property type="match status" value="1"/>
</dbReference>
<dbReference type="GO" id="GO:0009653">
    <property type="term" value="P:anatomical structure morphogenesis"/>
    <property type="evidence" value="ECO:0007669"/>
    <property type="project" value="UniProtKB-ARBA"/>
</dbReference>
<dbReference type="SMART" id="SM00060">
    <property type="entry name" value="FN3"/>
    <property type="match status" value="3"/>
</dbReference>
<accession>A0A336LZK2</accession>
<evidence type="ECO:0000313" key="12">
    <source>
        <dbReference type="EMBL" id="SSX23424.1"/>
    </source>
</evidence>
<reference evidence="12" key="1">
    <citation type="submission" date="2018-07" db="EMBL/GenBank/DDBJ databases">
        <authorList>
            <person name="Quirk P.G."/>
            <person name="Krulwich T.A."/>
        </authorList>
    </citation>
    <scope>NUCLEOTIDE SEQUENCE</scope>
</reference>
<dbReference type="PRINTS" id="PR00014">
    <property type="entry name" value="FNTYPEIII"/>
</dbReference>
<dbReference type="EMBL" id="UFQT01000346">
    <property type="protein sequence ID" value="SSX23424.1"/>
    <property type="molecule type" value="Genomic_DNA"/>
</dbReference>
<dbReference type="OMA" id="VANTRQC"/>
<dbReference type="PANTHER" id="PTHR45080:SF31">
    <property type="entry name" value="MYOTILIN"/>
    <property type="match status" value="1"/>
</dbReference>
<dbReference type="GO" id="GO:0007399">
    <property type="term" value="P:nervous system development"/>
    <property type="evidence" value="ECO:0007669"/>
    <property type="project" value="UniProtKB-ARBA"/>
</dbReference>
<feature type="domain" description="Ig-like" evidence="10">
    <location>
        <begin position="229"/>
        <end position="315"/>
    </location>
</feature>
<dbReference type="PROSITE" id="PS50853">
    <property type="entry name" value="FN3"/>
    <property type="match status" value="3"/>
</dbReference>
<dbReference type="InterPro" id="IPR007110">
    <property type="entry name" value="Ig-like_dom"/>
</dbReference>
<sequence length="1200" mass="132983">MNCARETTFVFSSYAPKITEHPIDTIVPRHEPVTLNCKADADPPPTLSWYKDGNPIDLTTTSHRILQLAEGLFFLRVVNSRRENDSGVYVCEAKNELGVVRSNNATLQVAVLRDEFKAEPQHTRIAQGDSAILECSPPKGTPEPIVFWRKNGQKLDLDLMKRIRIIDGGNLHIQDARQSDEGQYQCVAKNAVGTRESAMAFLEVHSMLQNFTHFKFCSFTFNSNFSVKPFLIRGPHDQTVIEGHSVTFQCRVGGDPMPDVLWRRSASGGNMPLDRVHILEDRSLRLENVILDDEGEYSCEADNAVGAVSATGILSVLVPPVLTIRPVPQIIELPSDITFECKAFGRPEPILMWSIEGNNTLLFPDNKYGRIEVTNNIDGLSVLTVSDATKMDNGLIVICNAINEVGSISVRARVAISSHEHRPPPIIIFGPYNQTLPQKSTVNMNCKASGNPTPTVTWFLDGREIALSERKNISEIGTLTISDIDRKEDQGLYTCVASNKHGKYKWSGYLKVESPTNPNIQFFRAYESSSYPSSPTEPQISNATKESVTLSWLPGVKRGDSDILGYIIEMYSDDDSKGWETIGTRIKETVFTVNGLQYGYTYNFIVRAENSHGISAPSPISQSHTAGRAYNPEEDITLSEAQAALSSDNIVRLVDANATDASSIRLYWEVIDAQFVEGFHIYSYKKNSSGSYKVLTVLHRGATASSTITGLERYADYYFFLIPFYKTIEGRPSNLKLARTLEDIPTGIVTNMEAALLNSSAVYIKWQPPSDDTLNGILTEYYVIIRGHDNHNFSKILTNMTVGGDSPKLLLANLTAGVTYSVSVAAANRAGVGPFSAPSMLRLDPHTKRLDHGYTRFPINHEYSHDILTETWFIILLGSIIAIIVFLFGATVLFRRIQFMKHSSLTNMHVGSHAIGTVRKFPTLPLNQNGVWIDPGGGVWRQASDLHKDVLTDYAQVTQANQLPLPEYERLSPTLTNMPDYAEVAGCSTYQNPHSPTYNSSFGAYATTTLVGQYTTKPFQYDSTASKTGTSSFGSMGTSPSPSTMYNNFINSEAPTLASPNKMNIIENRMNKINHKSSSTPSPPMPPPLPPSGVVIPMHINNDKFMSYQMQHQQQSPVKHNFNVNSNNSDSKNMMNLNNQIANYPPPSPVHLNLSNSTNKSNASIKSRARLNNNRFGDGKSEQPLFIKSKYDGSWSSINN</sequence>
<feature type="domain" description="Ig-like" evidence="10">
    <location>
        <begin position="16"/>
        <end position="108"/>
    </location>
</feature>
<keyword evidence="7" id="KW-1015">Disulfide bond</keyword>
<dbReference type="SUPFAM" id="SSF48726">
    <property type="entry name" value="Immunoglobulin"/>
    <property type="match status" value="5"/>
</dbReference>
<keyword evidence="5 9" id="KW-1133">Transmembrane helix</keyword>
<dbReference type="GO" id="GO:0005886">
    <property type="term" value="C:plasma membrane"/>
    <property type="evidence" value="ECO:0007669"/>
    <property type="project" value="TreeGrafter"/>
</dbReference>
<dbReference type="InterPro" id="IPR003598">
    <property type="entry name" value="Ig_sub2"/>
</dbReference>
<dbReference type="Pfam" id="PF13927">
    <property type="entry name" value="Ig_3"/>
    <property type="match status" value="2"/>
</dbReference>
<dbReference type="InterPro" id="IPR003961">
    <property type="entry name" value="FN3_dom"/>
</dbReference>
<proteinExistence type="predicted"/>
<evidence type="ECO:0000256" key="7">
    <source>
        <dbReference type="ARBA" id="ARBA00023157"/>
    </source>
</evidence>
<dbReference type="InterPro" id="IPR050958">
    <property type="entry name" value="Cell_Adh-Cytoskel_Orgn"/>
</dbReference>
<dbReference type="VEuPathDB" id="VectorBase:CSON008981"/>
<comment type="subcellular location">
    <subcellularLocation>
        <location evidence="1">Membrane</location>
        <topology evidence="1">Single-pass membrane protein</topology>
    </subcellularLocation>
</comment>